<feature type="region of interest" description="Disordered" evidence="1">
    <location>
        <begin position="174"/>
        <end position="213"/>
    </location>
</feature>
<proteinExistence type="predicted"/>
<reference evidence="2" key="1">
    <citation type="submission" date="2023-01" db="EMBL/GenBank/DDBJ databases">
        <authorList>
            <person name="Van Ghelder C."/>
            <person name="Rancurel C."/>
        </authorList>
    </citation>
    <scope>NUCLEOTIDE SEQUENCE</scope>
    <source>
        <strain evidence="2">CNCM I-4278</strain>
    </source>
</reference>
<feature type="compositionally biased region" description="Polar residues" evidence="1">
    <location>
        <begin position="63"/>
        <end position="73"/>
    </location>
</feature>
<feature type="compositionally biased region" description="Basic and acidic residues" evidence="1">
    <location>
        <begin position="187"/>
        <end position="213"/>
    </location>
</feature>
<dbReference type="OrthoDB" id="10535711at2759"/>
<feature type="compositionally biased region" description="Basic residues" evidence="1">
    <location>
        <begin position="30"/>
        <end position="44"/>
    </location>
</feature>
<evidence type="ECO:0000256" key="1">
    <source>
        <dbReference type="SAM" id="MobiDB-lite"/>
    </source>
</evidence>
<protein>
    <submittedName>
        <fullName evidence="2">Uncharacterized protein</fullName>
    </submittedName>
</protein>
<evidence type="ECO:0000313" key="2">
    <source>
        <dbReference type="EMBL" id="CAI6340450.1"/>
    </source>
</evidence>
<sequence>MHLLRQPATMVQPISSSSTQTPPGDEPKPARMKIRLRRWKPKKSTPKDDTGKIPNLNEEVTAKTPTRKNTNNSDAEDRSPLRLISPRATDATPATSSSRRKHFWSLRKTPVSPSPLSKPSALDGVKEQPQTASPTPAPRKEMTPAEIRQAMSVPILVPRQKSELEINALLAQSPGKKAALGSHPPSRHVEDVSEGPPKEGGKRRGDRSTELLG</sequence>
<evidence type="ECO:0000313" key="3">
    <source>
        <dbReference type="Proteomes" id="UP001152607"/>
    </source>
</evidence>
<feature type="region of interest" description="Disordered" evidence="1">
    <location>
        <begin position="1"/>
        <end position="147"/>
    </location>
</feature>
<organism evidence="2 3">
    <name type="scientific">Periconia digitata</name>
    <dbReference type="NCBI Taxonomy" id="1303443"/>
    <lineage>
        <taxon>Eukaryota</taxon>
        <taxon>Fungi</taxon>
        <taxon>Dikarya</taxon>
        <taxon>Ascomycota</taxon>
        <taxon>Pezizomycotina</taxon>
        <taxon>Dothideomycetes</taxon>
        <taxon>Pleosporomycetidae</taxon>
        <taxon>Pleosporales</taxon>
        <taxon>Massarineae</taxon>
        <taxon>Periconiaceae</taxon>
        <taxon>Periconia</taxon>
    </lineage>
</organism>
<dbReference type="EMBL" id="CAOQHR010000010">
    <property type="protein sequence ID" value="CAI6340450.1"/>
    <property type="molecule type" value="Genomic_DNA"/>
</dbReference>
<keyword evidence="3" id="KW-1185">Reference proteome</keyword>
<comment type="caution">
    <text evidence="2">The sequence shown here is derived from an EMBL/GenBank/DDBJ whole genome shotgun (WGS) entry which is preliminary data.</text>
</comment>
<gene>
    <name evidence="2" type="ORF">PDIGIT_LOCUS13626</name>
</gene>
<dbReference type="AlphaFoldDB" id="A0A9W4UQX1"/>
<accession>A0A9W4UQX1</accession>
<dbReference type="Proteomes" id="UP001152607">
    <property type="component" value="Unassembled WGS sequence"/>
</dbReference>
<name>A0A9W4UQX1_9PLEO</name>